<organism evidence="1 2">
    <name type="scientific">Tripterygium wilfordii</name>
    <name type="common">Thunder God vine</name>
    <dbReference type="NCBI Taxonomy" id="458696"/>
    <lineage>
        <taxon>Eukaryota</taxon>
        <taxon>Viridiplantae</taxon>
        <taxon>Streptophyta</taxon>
        <taxon>Embryophyta</taxon>
        <taxon>Tracheophyta</taxon>
        <taxon>Spermatophyta</taxon>
        <taxon>Magnoliopsida</taxon>
        <taxon>eudicotyledons</taxon>
        <taxon>Gunneridae</taxon>
        <taxon>Pentapetalae</taxon>
        <taxon>rosids</taxon>
        <taxon>fabids</taxon>
        <taxon>Celastrales</taxon>
        <taxon>Celastraceae</taxon>
        <taxon>Tripterygium</taxon>
    </lineage>
</organism>
<keyword evidence="2" id="KW-1185">Reference proteome</keyword>
<accession>A0A7J7E1X4</accession>
<sequence length="70" mass="8248">MPDLTFNISQVIKETPPGHNPEIRIVEDEHHLLSNKKQHKRTRESDMQNQLHKKIHIIPETEYAAQNTNK</sequence>
<reference evidence="1 2" key="1">
    <citation type="journal article" date="2020" name="Nat. Commun.">
        <title>Genome of Tripterygium wilfordii and identification of cytochrome P450 involved in triptolide biosynthesis.</title>
        <authorList>
            <person name="Tu L."/>
            <person name="Su P."/>
            <person name="Zhang Z."/>
            <person name="Gao L."/>
            <person name="Wang J."/>
            <person name="Hu T."/>
            <person name="Zhou J."/>
            <person name="Zhang Y."/>
            <person name="Zhao Y."/>
            <person name="Liu Y."/>
            <person name="Song Y."/>
            <person name="Tong Y."/>
            <person name="Lu Y."/>
            <person name="Yang J."/>
            <person name="Xu C."/>
            <person name="Jia M."/>
            <person name="Peters R.J."/>
            <person name="Huang L."/>
            <person name="Gao W."/>
        </authorList>
    </citation>
    <scope>NUCLEOTIDE SEQUENCE [LARGE SCALE GENOMIC DNA]</scope>
    <source>
        <strain evidence="2">cv. XIE 37</strain>
        <tissue evidence="1">Leaf</tissue>
    </source>
</reference>
<name>A0A7J7E1X4_TRIWF</name>
<dbReference type="Proteomes" id="UP000593562">
    <property type="component" value="Unassembled WGS sequence"/>
</dbReference>
<gene>
    <name evidence="1" type="ORF">HS088_TW01G00523</name>
</gene>
<dbReference type="EMBL" id="JAAARO010000001">
    <property type="protein sequence ID" value="KAF5752608.1"/>
    <property type="molecule type" value="Genomic_DNA"/>
</dbReference>
<evidence type="ECO:0000313" key="1">
    <source>
        <dbReference type="EMBL" id="KAF5752608.1"/>
    </source>
</evidence>
<proteinExistence type="predicted"/>
<comment type="caution">
    <text evidence="1">The sequence shown here is derived from an EMBL/GenBank/DDBJ whole genome shotgun (WGS) entry which is preliminary data.</text>
</comment>
<dbReference type="AlphaFoldDB" id="A0A7J7E1X4"/>
<dbReference type="InParanoid" id="A0A7J7E1X4"/>
<evidence type="ECO:0000313" key="2">
    <source>
        <dbReference type="Proteomes" id="UP000593562"/>
    </source>
</evidence>
<protein>
    <submittedName>
        <fullName evidence="1">Uncharacterized protein</fullName>
    </submittedName>
</protein>